<reference evidence="2 5" key="1">
    <citation type="journal article" date="2014" name="Am. J. Bot.">
        <title>Genome assembly and annotation for red clover (Trifolium pratense; Fabaceae).</title>
        <authorList>
            <person name="Istvanek J."/>
            <person name="Jaros M."/>
            <person name="Krenek A."/>
            <person name="Repkova J."/>
        </authorList>
    </citation>
    <scope>NUCLEOTIDE SEQUENCE [LARGE SCALE GENOMIC DNA]</scope>
    <source>
        <strain evidence="5">cv. Tatra</strain>
        <tissue evidence="2">Young leaves</tissue>
    </source>
</reference>
<comment type="caution">
    <text evidence="2">The sequence shown here is derived from an EMBL/GenBank/DDBJ whole genome shotgun (WGS) entry which is preliminary data.</text>
</comment>
<dbReference type="OrthoDB" id="1938131at2759"/>
<dbReference type="AlphaFoldDB" id="A0A2K3MUQ9"/>
<evidence type="ECO:0000313" key="2">
    <source>
        <dbReference type="EMBL" id="PNX94545.1"/>
    </source>
</evidence>
<dbReference type="GO" id="GO:0004523">
    <property type="term" value="F:RNA-DNA hybrid ribonuclease activity"/>
    <property type="evidence" value="ECO:0007669"/>
    <property type="project" value="InterPro"/>
</dbReference>
<organism evidence="2 5">
    <name type="scientific">Trifolium pratense</name>
    <name type="common">Red clover</name>
    <dbReference type="NCBI Taxonomy" id="57577"/>
    <lineage>
        <taxon>Eukaryota</taxon>
        <taxon>Viridiplantae</taxon>
        <taxon>Streptophyta</taxon>
        <taxon>Embryophyta</taxon>
        <taxon>Tracheophyta</taxon>
        <taxon>Spermatophyta</taxon>
        <taxon>Magnoliopsida</taxon>
        <taxon>eudicotyledons</taxon>
        <taxon>Gunneridae</taxon>
        <taxon>Pentapetalae</taxon>
        <taxon>rosids</taxon>
        <taxon>fabids</taxon>
        <taxon>Fabales</taxon>
        <taxon>Fabaceae</taxon>
        <taxon>Papilionoideae</taxon>
        <taxon>50 kb inversion clade</taxon>
        <taxon>NPAAA clade</taxon>
        <taxon>Hologalegina</taxon>
        <taxon>IRL clade</taxon>
        <taxon>Trifolieae</taxon>
        <taxon>Trifolium</taxon>
    </lineage>
</organism>
<sequence length="79" mass="9002">MSDAFSAELIGAITVIEIAHRSGWNHLWLECDFKLVTLAFKSHLAIPLKLRNRLNNCLLLVKNKYFVGSHIYKDGNNMS</sequence>
<feature type="domain" description="RNase H type-1" evidence="1">
    <location>
        <begin position="3"/>
        <end position="78"/>
    </location>
</feature>
<dbReference type="GO" id="GO:0003676">
    <property type="term" value="F:nucleic acid binding"/>
    <property type="evidence" value="ECO:0007669"/>
    <property type="project" value="InterPro"/>
</dbReference>
<dbReference type="EMBL" id="ASHM01012590">
    <property type="protein sequence ID" value="PNX94545.1"/>
    <property type="molecule type" value="Genomic_DNA"/>
</dbReference>
<gene>
    <name evidence="4" type="ORF">L195_g002316</name>
    <name evidence="2" type="ORF">L195_g017722</name>
    <name evidence="3" type="ORF">L195_g023294</name>
</gene>
<evidence type="ECO:0000259" key="1">
    <source>
        <dbReference type="Pfam" id="PF13456"/>
    </source>
</evidence>
<accession>A0A2K3MUQ9</accession>
<dbReference type="EMBL" id="ASHM01001011">
    <property type="protein sequence ID" value="PNY05858.1"/>
    <property type="molecule type" value="Genomic_DNA"/>
</dbReference>
<evidence type="ECO:0000313" key="3">
    <source>
        <dbReference type="EMBL" id="PNY00021.1"/>
    </source>
</evidence>
<dbReference type="EMBL" id="ASHM01018431">
    <property type="protein sequence ID" value="PNY00021.1"/>
    <property type="molecule type" value="Genomic_DNA"/>
</dbReference>
<reference evidence="2 5" key="2">
    <citation type="journal article" date="2017" name="Front. Plant Sci.">
        <title>Gene Classification and Mining of Molecular Markers Useful in Red Clover (Trifolium pratense) Breeding.</title>
        <authorList>
            <person name="Istvanek J."/>
            <person name="Dluhosova J."/>
            <person name="Dluhos P."/>
            <person name="Patkova L."/>
            <person name="Nedelnik J."/>
            <person name="Repkova J."/>
        </authorList>
    </citation>
    <scope>NUCLEOTIDE SEQUENCE [LARGE SCALE GENOMIC DNA]</scope>
    <source>
        <strain evidence="5">cv. Tatra</strain>
        <tissue evidence="2">Young leaves</tissue>
    </source>
</reference>
<dbReference type="InterPro" id="IPR002156">
    <property type="entry name" value="RNaseH_domain"/>
</dbReference>
<dbReference type="Pfam" id="PF13456">
    <property type="entry name" value="RVT_3"/>
    <property type="match status" value="1"/>
</dbReference>
<protein>
    <recommendedName>
        <fullName evidence="1">RNase H type-1 domain-containing protein</fullName>
    </recommendedName>
</protein>
<proteinExistence type="predicted"/>
<name>A0A2K3MUQ9_TRIPR</name>
<evidence type="ECO:0000313" key="5">
    <source>
        <dbReference type="Proteomes" id="UP000236291"/>
    </source>
</evidence>
<evidence type="ECO:0000313" key="4">
    <source>
        <dbReference type="EMBL" id="PNY05858.1"/>
    </source>
</evidence>
<dbReference type="Proteomes" id="UP000236291">
    <property type="component" value="Unassembled WGS sequence"/>
</dbReference>